<evidence type="ECO:0000256" key="2">
    <source>
        <dbReference type="ARBA" id="ARBA00005376"/>
    </source>
</evidence>
<evidence type="ECO:0000256" key="6">
    <source>
        <dbReference type="ARBA" id="ARBA00023136"/>
    </source>
</evidence>
<dbReference type="AlphaFoldDB" id="A0A0S4JI82"/>
<comment type="subcellular location">
    <subcellularLocation>
        <location evidence="1">Membrane</location>
        <topology evidence="1">Multi-pass membrane protein</topology>
    </subcellularLocation>
</comment>
<keyword evidence="6 8" id="KW-0472">Membrane</keyword>
<dbReference type="PANTHER" id="PTHR13116:SF5">
    <property type="entry name" value="ER MEMBRANE PROTEIN COMPLEX SUBUNIT 3"/>
    <property type="match status" value="1"/>
</dbReference>
<keyword evidence="4 8" id="KW-0812">Transmembrane</keyword>
<reference evidence="10" key="1">
    <citation type="submission" date="2015-09" db="EMBL/GenBank/DDBJ databases">
        <authorList>
            <consortium name="Pathogen Informatics"/>
        </authorList>
    </citation>
    <scope>NUCLEOTIDE SEQUENCE [LARGE SCALE GENOMIC DNA]</scope>
    <source>
        <strain evidence="10">Lake Konstanz</strain>
    </source>
</reference>
<protein>
    <recommendedName>
        <fullName evidence="3 7">ER membrane protein complex subunit 3</fullName>
    </recommendedName>
</protein>
<evidence type="ECO:0000256" key="7">
    <source>
        <dbReference type="PIRNR" id="PIRNR010045"/>
    </source>
</evidence>
<dbReference type="GO" id="GO:0072546">
    <property type="term" value="C:EMC complex"/>
    <property type="evidence" value="ECO:0007669"/>
    <property type="project" value="TreeGrafter"/>
</dbReference>
<evidence type="ECO:0000313" key="9">
    <source>
        <dbReference type="EMBL" id="CUG91214.1"/>
    </source>
</evidence>
<feature type="transmembrane region" description="Helical" evidence="8">
    <location>
        <begin position="167"/>
        <end position="185"/>
    </location>
</feature>
<dbReference type="EMBL" id="CYKH01001899">
    <property type="protein sequence ID" value="CUG91214.1"/>
    <property type="molecule type" value="Genomic_DNA"/>
</dbReference>
<feature type="transmembrane region" description="Helical" evidence="8">
    <location>
        <begin position="14"/>
        <end position="33"/>
    </location>
</feature>
<keyword evidence="10" id="KW-1185">Reference proteome</keyword>
<evidence type="ECO:0000256" key="4">
    <source>
        <dbReference type="ARBA" id="ARBA00022692"/>
    </source>
</evidence>
<evidence type="ECO:0000256" key="3">
    <source>
        <dbReference type="ARBA" id="ARBA00020822"/>
    </source>
</evidence>
<comment type="similarity">
    <text evidence="2 7">Belongs to the EMC3 family.</text>
</comment>
<proteinExistence type="inferred from homology"/>
<dbReference type="InterPro" id="IPR008568">
    <property type="entry name" value="EMC3"/>
</dbReference>
<feature type="transmembrane region" description="Helical" evidence="8">
    <location>
        <begin position="113"/>
        <end position="136"/>
    </location>
</feature>
<name>A0A0S4JI82_BODSA</name>
<gene>
    <name evidence="9" type="ORF">BSAL_30770</name>
</gene>
<dbReference type="Pfam" id="PF01956">
    <property type="entry name" value="EMC3_TMCO1"/>
    <property type="match status" value="1"/>
</dbReference>
<evidence type="ECO:0000256" key="8">
    <source>
        <dbReference type="SAM" id="Phobius"/>
    </source>
</evidence>
<dbReference type="OMA" id="KDMDPRW"/>
<dbReference type="VEuPathDB" id="TriTrypDB:BSAL_30770"/>
<dbReference type="SMART" id="SM01415">
    <property type="entry name" value="DUF106"/>
    <property type="match status" value="1"/>
</dbReference>
<organism evidence="9 10">
    <name type="scientific">Bodo saltans</name>
    <name type="common">Flagellated protozoan</name>
    <dbReference type="NCBI Taxonomy" id="75058"/>
    <lineage>
        <taxon>Eukaryota</taxon>
        <taxon>Discoba</taxon>
        <taxon>Euglenozoa</taxon>
        <taxon>Kinetoplastea</taxon>
        <taxon>Metakinetoplastina</taxon>
        <taxon>Eubodonida</taxon>
        <taxon>Bodonidae</taxon>
        <taxon>Bodo</taxon>
    </lineage>
</organism>
<evidence type="ECO:0000313" key="10">
    <source>
        <dbReference type="Proteomes" id="UP000051952"/>
    </source>
</evidence>
<evidence type="ECO:0000256" key="1">
    <source>
        <dbReference type="ARBA" id="ARBA00004141"/>
    </source>
</evidence>
<accession>A0A0S4JI82</accession>
<dbReference type="InterPro" id="IPR002809">
    <property type="entry name" value="EMC3/TMCO1"/>
</dbReference>
<dbReference type="OrthoDB" id="6745403at2759"/>
<dbReference type="GO" id="GO:0034975">
    <property type="term" value="P:protein folding in endoplasmic reticulum"/>
    <property type="evidence" value="ECO:0007669"/>
    <property type="project" value="TreeGrafter"/>
</dbReference>
<evidence type="ECO:0000256" key="5">
    <source>
        <dbReference type="ARBA" id="ARBA00022989"/>
    </source>
</evidence>
<dbReference type="Proteomes" id="UP000051952">
    <property type="component" value="Unassembled WGS sequence"/>
</dbReference>
<dbReference type="PANTHER" id="PTHR13116">
    <property type="entry name" value="ER MEMBRANE PROTEIN COMPLEX SUBUNIT 3"/>
    <property type="match status" value="1"/>
</dbReference>
<dbReference type="PIRSF" id="PIRSF010045">
    <property type="entry name" value="DUF850_TM_euk"/>
    <property type="match status" value="1"/>
</dbReference>
<keyword evidence="5 8" id="KW-1133">Transmembrane helix</keyword>
<sequence length="248" mass="28193">MTQNILLDPAIRDWVLFPLIVLMIFVGILRHYVTLLLKSTPKVKLTTANDAKPVSYARLLLVNGRFLSPSGYKQRSERFCGQGSGLLRKKVEHNPMEAMSDPSMMGDMMKNNMTMMIPNIGMMTVVSYFFSGFVIAKFPFSLSARTRGLTQRGVDIDNLECSYVTSLSMYFLILFGLQGILKLLLGDNEGDETKMQMQMMQQPANQPVDYSKVFKQLLEEMEFEADRYKWSLDDATKRLLLKSPQAGL</sequence>